<sequence>MPGATESRLREIWNEALNLPLVEPQVNLLEQAIPLAEELRDLDLIYEAKFQVSQYGFFGGHAEKSLTQFAWCLAQYERDPRRFSHYYDSLLFNFQCVLICTDEFPQISMEQIEGLRTQMATHYRQSGHSLRPLYWTNLLFTTRAGDLAAAQENLALYQNSPIDRGMNDRAAEIDSELEYYDFIGDMEKAIEVAEPNLSVRRAYGEIPHRAMAHALRPLATLGRYDEADDYQRRGYRLIRNNPTFLLHFGLHMSYLVHRGRINEALRIFERHLSAALETRLLRSLYLFYLGARRTLTAAAEQNAVRKLNLPRTFPALSESGRYDLTELVAWVDGVIQPLGARFDQRNGVQYFTQGLIERMSY</sequence>
<dbReference type="AlphaFoldDB" id="A0A2S8G754"/>
<evidence type="ECO:0000313" key="1">
    <source>
        <dbReference type="EMBL" id="PQO39974.1"/>
    </source>
</evidence>
<gene>
    <name evidence="1" type="ORF">C5Y98_06550</name>
</gene>
<accession>A0A2S8G754</accession>
<organism evidence="1 2">
    <name type="scientific">Blastopirellula marina</name>
    <dbReference type="NCBI Taxonomy" id="124"/>
    <lineage>
        <taxon>Bacteria</taxon>
        <taxon>Pseudomonadati</taxon>
        <taxon>Planctomycetota</taxon>
        <taxon>Planctomycetia</taxon>
        <taxon>Pirellulales</taxon>
        <taxon>Pirellulaceae</taxon>
        <taxon>Blastopirellula</taxon>
    </lineage>
</organism>
<evidence type="ECO:0008006" key="3">
    <source>
        <dbReference type="Google" id="ProtNLM"/>
    </source>
</evidence>
<dbReference type="InterPro" id="IPR011990">
    <property type="entry name" value="TPR-like_helical_dom_sf"/>
</dbReference>
<dbReference type="RefSeq" id="WP_105352666.1">
    <property type="nucleotide sequence ID" value="NZ_PUIB01000010.1"/>
</dbReference>
<comment type="caution">
    <text evidence="1">The sequence shown here is derived from an EMBL/GenBank/DDBJ whole genome shotgun (WGS) entry which is preliminary data.</text>
</comment>
<dbReference type="SUPFAM" id="SSF48452">
    <property type="entry name" value="TPR-like"/>
    <property type="match status" value="1"/>
</dbReference>
<name>A0A2S8G754_9BACT</name>
<dbReference type="EMBL" id="PUIB01000010">
    <property type="protein sequence ID" value="PQO39974.1"/>
    <property type="molecule type" value="Genomic_DNA"/>
</dbReference>
<evidence type="ECO:0000313" key="2">
    <source>
        <dbReference type="Proteomes" id="UP000239388"/>
    </source>
</evidence>
<dbReference type="OrthoDB" id="56388at2"/>
<proteinExistence type="predicted"/>
<dbReference type="Proteomes" id="UP000239388">
    <property type="component" value="Unassembled WGS sequence"/>
</dbReference>
<protein>
    <recommendedName>
        <fullName evidence="3">Tetratricopeptide repeat protein</fullName>
    </recommendedName>
</protein>
<reference evidence="1 2" key="1">
    <citation type="submission" date="2018-02" db="EMBL/GenBank/DDBJ databases">
        <title>Comparative genomes isolates from brazilian mangrove.</title>
        <authorList>
            <person name="Araujo J.E."/>
            <person name="Taketani R.G."/>
            <person name="Silva M.C.P."/>
            <person name="Loureco M.V."/>
            <person name="Andreote F.D."/>
        </authorList>
    </citation>
    <scope>NUCLEOTIDE SEQUENCE [LARGE SCALE GENOMIC DNA]</scope>
    <source>
        <strain evidence="1 2">NAP PRIS-MGV</strain>
    </source>
</reference>